<evidence type="ECO:0000313" key="4">
    <source>
        <dbReference type="Proteomes" id="UP000185568"/>
    </source>
</evidence>
<evidence type="ECO:0000259" key="2">
    <source>
        <dbReference type="PROSITE" id="PS50943"/>
    </source>
</evidence>
<dbReference type="RefSeq" id="WP_075399361.1">
    <property type="nucleotide sequence ID" value="NZ_MSDU01000038.1"/>
</dbReference>
<dbReference type="Pfam" id="PF01381">
    <property type="entry name" value="HTH_3"/>
    <property type="match status" value="1"/>
</dbReference>
<dbReference type="InterPro" id="IPR010982">
    <property type="entry name" value="Lambda_DNA-bd_dom_sf"/>
</dbReference>
<dbReference type="CDD" id="cd00093">
    <property type="entry name" value="HTH_XRE"/>
    <property type="match status" value="1"/>
</dbReference>
<dbReference type="STRING" id="1714264.BTO30_14135"/>
<name>A0A1Q8Q2Q3_9BACI</name>
<organism evidence="3 4">
    <name type="scientific">Domibacillus antri</name>
    <dbReference type="NCBI Taxonomy" id="1714264"/>
    <lineage>
        <taxon>Bacteria</taxon>
        <taxon>Bacillati</taxon>
        <taxon>Bacillota</taxon>
        <taxon>Bacilli</taxon>
        <taxon>Bacillales</taxon>
        <taxon>Bacillaceae</taxon>
        <taxon>Domibacillus</taxon>
    </lineage>
</organism>
<evidence type="ECO:0000313" key="3">
    <source>
        <dbReference type="EMBL" id="OLN21616.1"/>
    </source>
</evidence>
<dbReference type="SUPFAM" id="SSF47413">
    <property type="entry name" value="lambda repressor-like DNA-binding domains"/>
    <property type="match status" value="1"/>
</dbReference>
<dbReference type="Gene3D" id="1.10.260.40">
    <property type="entry name" value="lambda repressor-like DNA-binding domains"/>
    <property type="match status" value="1"/>
</dbReference>
<protein>
    <recommendedName>
        <fullName evidence="2">HTH cro/C1-type domain-containing protein</fullName>
    </recommendedName>
</protein>
<feature type="domain" description="HTH cro/C1-type" evidence="2">
    <location>
        <begin position="7"/>
        <end position="61"/>
    </location>
</feature>
<dbReference type="AlphaFoldDB" id="A0A1Q8Q2Q3"/>
<dbReference type="Proteomes" id="UP000185568">
    <property type="component" value="Unassembled WGS sequence"/>
</dbReference>
<accession>A0A1Q8Q2Q3</accession>
<reference evidence="3 4" key="1">
    <citation type="submission" date="2016-12" db="EMBL/GenBank/DDBJ databases">
        <title>Domibacillus antri genome sequencing.</title>
        <authorList>
            <person name="Verma A."/>
            <person name="Krishnamurthi S."/>
        </authorList>
    </citation>
    <scope>NUCLEOTIDE SEQUENCE [LARGE SCALE GENOMIC DNA]</scope>
    <source>
        <strain evidence="3 4">XD80</strain>
    </source>
</reference>
<gene>
    <name evidence="3" type="ORF">BTO30_14135</name>
</gene>
<dbReference type="GO" id="GO:0003677">
    <property type="term" value="F:DNA binding"/>
    <property type="evidence" value="ECO:0007669"/>
    <property type="project" value="UniProtKB-KW"/>
</dbReference>
<dbReference type="SMART" id="SM00530">
    <property type="entry name" value="HTH_XRE"/>
    <property type="match status" value="1"/>
</dbReference>
<keyword evidence="1" id="KW-0238">DNA-binding</keyword>
<comment type="caution">
    <text evidence="3">The sequence shown here is derived from an EMBL/GenBank/DDBJ whole genome shotgun (WGS) entry which is preliminary data.</text>
</comment>
<dbReference type="EMBL" id="MSDU01000038">
    <property type="protein sequence ID" value="OLN21616.1"/>
    <property type="molecule type" value="Genomic_DNA"/>
</dbReference>
<dbReference type="InterPro" id="IPR001387">
    <property type="entry name" value="Cro/C1-type_HTH"/>
</dbReference>
<evidence type="ECO:0000256" key="1">
    <source>
        <dbReference type="ARBA" id="ARBA00023125"/>
    </source>
</evidence>
<dbReference type="PANTHER" id="PTHR46558">
    <property type="entry name" value="TRACRIPTIONAL REGULATORY PROTEIN-RELATED-RELATED"/>
    <property type="match status" value="1"/>
</dbReference>
<proteinExistence type="predicted"/>
<dbReference type="PROSITE" id="PS50943">
    <property type="entry name" value="HTH_CROC1"/>
    <property type="match status" value="1"/>
</dbReference>
<dbReference type="OrthoDB" id="5190137at2"/>
<sequence>MAINNRIKELRKKIGLTQKQLAEKVNVSPQVISNWERKYTNPDHDDVKKLSQIFDCSTDFLLGLADETDSSNRNALPELSAKDERDIARDLEAMINSLESKNGMASFDGHTVDELDEEDRELLIASLEQSMRLAKRIAKQKYTPKKHRKEQE</sequence>
<dbReference type="PANTHER" id="PTHR46558:SF11">
    <property type="entry name" value="HTH-TYPE TRANSCRIPTIONAL REGULATOR XRE"/>
    <property type="match status" value="1"/>
</dbReference>
<keyword evidence="4" id="KW-1185">Reference proteome</keyword>